<reference evidence="1" key="1">
    <citation type="submission" date="2018-11" db="EMBL/GenBank/DDBJ databases">
        <authorList>
            <consortium name="Pathogen Informatics"/>
        </authorList>
    </citation>
    <scope>NUCLEOTIDE SEQUENCE</scope>
</reference>
<name>A0A3S5FDK2_9PLAT</name>
<dbReference type="Proteomes" id="UP000784294">
    <property type="component" value="Unassembled WGS sequence"/>
</dbReference>
<dbReference type="AlphaFoldDB" id="A0A3S5FDK2"/>
<gene>
    <name evidence="1" type="ORF">PXEA_LOCUS12810</name>
</gene>
<keyword evidence="2" id="KW-1185">Reference proteome</keyword>
<accession>A0A3S5FDK2</accession>
<evidence type="ECO:0000313" key="2">
    <source>
        <dbReference type="Proteomes" id="UP000784294"/>
    </source>
</evidence>
<sequence length="151" mass="16433">MGGFHGNGQFGSQVSDKILLRGSSFLPSSSSTFLFTEQKRAPNPLEAHVTPSSEDLLRPAQQCSRLPRRHTSATSGAGSLTFSLPVWDFRWDWATSGAFPIFATRMVEVGMGMKSGQREQQKPLDITFNCIPKSLSHISTNPTGLNPGHEG</sequence>
<protein>
    <submittedName>
        <fullName evidence="1">Uncharacterized protein</fullName>
    </submittedName>
</protein>
<organism evidence="1 2">
    <name type="scientific">Protopolystoma xenopodis</name>
    <dbReference type="NCBI Taxonomy" id="117903"/>
    <lineage>
        <taxon>Eukaryota</taxon>
        <taxon>Metazoa</taxon>
        <taxon>Spiralia</taxon>
        <taxon>Lophotrochozoa</taxon>
        <taxon>Platyhelminthes</taxon>
        <taxon>Monogenea</taxon>
        <taxon>Polyopisthocotylea</taxon>
        <taxon>Polystomatidea</taxon>
        <taxon>Polystomatidae</taxon>
        <taxon>Protopolystoma</taxon>
    </lineage>
</organism>
<comment type="caution">
    <text evidence="1">The sequence shown here is derived from an EMBL/GenBank/DDBJ whole genome shotgun (WGS) entry which is preliminary data.</text>
</comment>
<proteinExistence type="predicted"/>
<evidence type="ECO:0000313" key="1">
    <source>
        <dbReference type="EMBL" id="VEL19370.1"/>
    </source>
</evidence>
<dbReference type="EMBL" id="CAAALY010041322">
    <property type="protein sequence ID" value="VEL19370.1"/>
    <property type="molecule type" value="Genomic_DNA"/>
</dbReference>